<protein>
    <submittedName>
        <fullName evidence="1">Uncharacterized protein</fullName>
    </submittedName>
</protein>
<reference evidence="1" key="1">
    <citation type="journal article" date="2020" name="Nature">
        <title>Giant virus diversity and host interactions through global metagenomics.</title>
        <authorList>
            <person name="Schulz F."/>
            <person name="Roux S."/>
            <person name="Paez-Espino D."/>
            <person name="Jungbluth S."/>
            <person name="Walsh D.A."/>
            <person name="Denef V.J."/>
            <person name="McMahon K.D."/>
            <person name="Konstantinidis K.T."/>
            <person name="Eloe-Fadrosh E.A."/>
            <person name="Kyrpides N.C."/>
            <person name="Woyke T."/>
        </authorList>
    </citation>
    <scope>NUCLEOTIDE SEQUENCE</scope>
    <source>
        <strain evidence="1">GVMAG-M-3300020192-26</strain>
    </source>
</reference>
<accession>A0A6C0C6T1</accession>
<sequence>MKKLMDLIETHDFVINLNCDQFRFICKNSDLWILRLILTICY</sequence>
<proteinExistence type="predicted"/>
<organism evidence="1">
    <name type="scientific">viral metagenome</name>
    <dbReference type="NCBI Taxonomy" id="1070528"/>
    <lineage>
        <taxon>unclassified sequences</taxon>
        <taxon>metagenomes</taxon>
        <taxon>organismal metagenomes</taxon>
    </lineage>
</organism>
<dbReference type="AlphaFoldDB" id="A0A6C0C6T1"/>
<dbReference type="EMBL" id="MN739352">
    <property type="protein sequence ID" value="QHT00131.1"/>
    <property type="molecule type" value="Genomic_DNA"/>
</dbReference>
<name>A0A6C0C6T1_9ZZZZ</name>
<evidence type="ECO:0000313" key="1">
    <source>
        <dbReference type="EMBL" id="QHT00131.1"/>
    </source>
</evidence>